<gene>
    <name evidence="4" type="ORF">ACFOZ7_16660</name>
</gene>
<feature type="transmembrane region" description="Helical" evidence="2">
    <location>
        <begin position="177"/>
        <end position="194"/>
    </location>
</feature>
<keyword evidence="2" id="KW-1133">Transmembrane helix</keyword>
<dbReference type="Proteomes" id="UP001595821">
    <property type="component" value="Unassembled WGS sequence"/>
</dbReference>
<dbReference type="InterPro" id="IPR021878">
    <property type="entry name" value="TgpA_N"/>
</dbReference>
<feature type="transmembrane region" description="Helical" evidence="2">
    <location>
        <begin position="123"/>
        <end position="146"/>
    </location>
</feature>
<feature type="compositionally biased region" description="Basic and acidic residues" evidence="1">
    <location>
        <begin position="566"/>
        <end position="584"/>
    </location>
</feature>
<keyword evidence="2" id="KW-0812">Transmembrane</keyword>
<evidence type="ECO:0000256" key="1">
    <source>
        <dbReference type="SAM" id="MobiDB-lite"/>
    </source>
</evidence>
<evidence type="ECO:0000313" key="4">
    <source>
        <dbReference type="EMBL" id="MFC4248543.1"/>
    </source>
</evidence>
<feature type="transmembrane region" description="Helical" evidence="2">
    <location>
        <begin position="206"/>
        <end position="224"/>
    </location>
</feature>
<dbReference type="EMBL" id="JBHSDJ010000124">
    <property type="protein sequence ID" value="MFC4248543.1"/>
    <property type="molecule type" value="Genomic_DNA"/>
</dbReference>
<dbReference type="InterPro" id="IPR052901">
    <property type="entry name" value="Bact_TGase-like"/>
</dbReference>
<sequence>MSTKSRRGTGVTADATRESRAFRLLALGGVLAQTASYVSVLQDVTAVVGGTQPLVALVVAMIATATVLARVIRPRTAAVAAVVIGGVGFAYYLTAAGLGAGVVFSATWELLSDSVAFATGLSIFQMIDVRTWTLGFVPAPVFLSWYLALRRRYAASVVAGGAALTFLVLTGDATTGTAALGTVGALAAVGFGELERRDGTVAQTDVLAILFATMLLLSTTVTFVPSAGDSSDPSFLVEGDSTTLEGTTTNAPERVEISGSVELSPEVRFTVRSERAAYWRTGVYDRYTGDQWVRTGQSESYGGGLPSPPGETKTVQQTVRLQGPAEVMPAAAQPVAVGDDAAANTEVTVHGGIRPDEPLAEGDTYRVESAVVDPSDAELQTAGTDYPADVTDRYLQLPEGTSSAFETRTQEITGDAETPYEKAVAIERHLELTKGYSLDIERPDGAIEEAFLLEMDEGYCVYFATTMVQMLRTEGVPARYAVGYTTGQQVADDEWVVRGLDAHAWVEIYFPDYGWVAFDPTPGSAREQTHAARLEQARADGLEDVDTNRSEAVRVSNASAGNQPDEVGRLSERNGTDVLARNETRLTANDPRNLSFDSNGTANNSSADDPDAASDAGRSTDDGFEWPGVEQTAFGLALLVGFVAGAHRTGVIARASRELRLHWQWRQRDPDRDVERAYRRLELLLEREYRPRRRSESTRQYLSALSANGLVDSRVWRVGRLYERARYGDGVGREEADEAVHTVDAIVRDRTPIVRRFRR</sequence>
<organism evidence="4 5">
    <name type="scientific">Natribaculum luteum</name>
    <dbReference type="NCBI Taxonomy" id="1586232"/>
    <lineage>
        <taxon>Archaea</taxon>
        <taxon>Methanobacteriati</taxon>
        <taxon>Methanobacteriota</taxon>
        <taxon>Stenosarchaea group</taxon>
        <taxon>Halobacteria</taxon>
        <taxon>Halobacteriales</taxon>
        <taxon>Natrialbaceae</taxon>
        <taxon>Natribaculum</taxon>
    </lineage>
</organism>
<dbReference type="PANTHER" id="PTHR42736:SF1">
    <property type="entry name" value="PROTEIN-GLUTAMINE GAMMA-GLUTAMYLTRANSFERASE"/>
    <property type="match status" value="1"/>
</dbReference>
<evidence type="ECO:0000313" key="5">
    <source>
        <dbReference type="Proteomes" id="UP001595821"/>
    </source>
</evidence>
<dbReference type="InterPro" id="IPR038765">
    <property type="entry name" value="Papain-like_cys_pep_sf"/>
</dbReference>
<dbReference type="InterPro" id="IPR002931">
    <property type="entry name" value="Transglutaminase-like"/>
</dbReference>
<keyword evidence="2" id="KW-0472">Membrane</keyword>
<protein>
    <submittedName>
        <fullName evidence="4">TransglutaminaseTgpA domain-containing protein</fullName>
    </submittedName>
</protein>
<feature type="region of interest" description="Disordered" evidence="1">
    <location>
        <begin position="554"/>
        <end position="625"/>
    </location>
</feature>
<feature type="domain" description="Transglutaminase-like" evidence="3">
    <location>
        <begin position="452"/>
        <end position="522"/>
    </location>
</feature>
<dbReference type="Pfam" id="PF11992">
    <property type="entry name" value="TgpA_N"/>
    <property type="match status" value="1"/>
</dbReference>
<reference evidence="4 5" key="1">
    <citation type="journal article" date="2014" name="Int. J. Syst. Evol. Microbiol.">
        <title>Complete genome sequence of Corynebacterium casei LMG S-19264T (=DSM 44701T), isolated from a smear-ripened cheese.</title>
        <authorList>
            <consortium name="US DOE Joint Genome Institute (JGI-PGF)"/>
            <person name="Walter F."/>
            <person name="Albersmeier A."/>
            <person name="Kalinowski J."/>
            <person name="Ruckert C."/>
        </authorList>
    </citation>
    <scope>NUCLEOTIDE SEQUENCE [LARGE SCALE GENOMIC DNA]</scope>
    <source>
        <strain evidence="4 5">IBRC-M 10912</strain>
    </source>
</reference>
<feature type="transmembrane region" description="Helical" evidence="2">
    <location>
        <begin position="53"/>
        <end position="72"/>
    </location>
</feature>
<evidence type="ECO:0000256" key="2">
    <source>
        <dbReference type="SAM" id="Phobius"/>
    </source>
</evidence>
<dbReference type="Pfam" id="PF01841">
    <property type="entry name" value="Transglut_core"/>
    <property type="match status" value="1"/>
</dbReference>
<dbReference type="SMART" id="SM00460">
    <property type="entry name" value="TGc"/>
    <property type="match status" value="1"/>
</dbReference>
<accession>A0ABD5P2M1</accession>
<dbReference type="GeneID" id="71853225"/>
<dbReference type="RefSeq" id="WP_246972870.1">
    <property type="nucleotide sequence ID" value="NZ_CP095397.1"/>
</dbReference>
<comment type="caution">
    <text evidence="4">The sequence shown here is derived from an EMBL/GenBank/DDBJ whole genome shotgun (WGS) entry which is preliminary data.</text>
</comment>
<dbReference type="Gene3D" id="3.10.620.30">
    <property type="match status" value="1"/>
</dbReference>
<name>A0ABD5P2M1_9EURY</name>
<dbReference type="Pfam" id="PF13559">
    <property type="entry name" value="DUF4129"/>
    <property type="match status" value="1"/>
</dbReference>
<proteinExistence type="predicted"/>
<evidence type="ECO:0000259" key="3">
    <source>
        <dbReference type="SMART" id="SM00460"/>
    </source>
</evidence>
<feature type="transmembrane region" description="Helical" evidence="2">
    <location>
        <begin position="153"/>
        <end position="171"/>
    </location>
</feature>
<feature type="transmembrane region" description="Helical" evidence="2">
    <location>
        <begin position="79"/>
        <end position="103"/>
    </location>
</feature>
<feature type="compositionally biased region" description="Polar residues" evidence="1">
    <location>
        <begin position="585"/>
        <end position="604"/>
    </location>
</feature>
<dbReference type="PANTHER" id="PTHR42736">
    <property type="entry name" value="PROTEIN-GLUTAMINE GAMMA-GLUTAMYLTRANSFERASE"/>
    <property type="match status" value="1"/>
</dbReference>
<dbReference type="InterPro" id="IPR025403">
    <property type="entry name" value="TgpA-like_C"/>
</dbReference>
<feature type="transmembrane region" description="Helical" evidence="2">
    <location>
        <begin position="21"/>
        <end position="41"/>
    </location>
</feature>
<dbReference type="AlphaFoldDB" id="A0ABD5P2M1"/>
<dbReference type="SUPFAM" id="SSF54001">
    <property type="entry name" value="Cysteine proteinases"/>
    <property type="match status" value="1"/>
</dbReference>